<organism evidence="13 14">
    <name type="scientific">Rubroshorea leprosula</name>
    <dbReference type="NCBI Taxonomy" id="152421"/>
    <lineage>
        <taxon>Eukaryota</taxon>
        <taxon>Viridiplantae</taxon>
        <taxon>Streptophyta</taxon>
        <taxon>Embryophyta</taxon>
        <taxon>Tracheophyta</taxon>
        <taxon>Spermatophyta</taxon>
        <taxon>Magnoliopsida</taxon>
        <taxon>eudicotyledons</taxon>
        <taxon>Gunneridae</taxon>
        <taxon>Pentapetalae</taxon>
        <taxon>rosids</taxon>
        <taxon>malvids</taxon>
        <taxon>Malvales</taxon>
        <taxon>Dipterocarpaceae</taxon>
        <taxon>Rubroshorea</taxon>
    </lineage>
</organism>
<evidence type="ECO:0000256" key="5">
    <source>
        <dbReference type="ARBA" id="ARBA00022528"/>
    </source>
</evidence>
<dbReference type="InterPro" id="IPR001041">
    <property type="entry name" value="2Fe-2S_ferredoxin-type"/>
</dbReference>
<comment type="cofactor">
    <cofactor evidence="11">
        <name>[2Fe-2S] cluster</name>
        <dbReference type="ChEBI" id="CHEBI:190135"/>
    </cofactor>
    <text evidence="11">Binds 1 [2Fe-2S] cluster.</text>
</comment>
<dbReference type="SUPFAM" id="SSF54292">
    <property type="entry name" value="2Fe-2S ferredoxin-like"/>
    <property type="match status" value="1"/>
</dbReference>
<dbReference type="FunFam" id="3.10.20.30:FF:000014">
    <property type="entry name" value="Ferredoxin"/>
    <property type="match status" value="1"/>
</dbReference>
<dbReference type="PANTHER" id="PTHR43112">
    <property type="entry name" value="FERREDOXIN"/>
    <property type="match status" value="1"/>
</dbReference>
<keyword evidence="8 11" id="KW-0249">Electron transport</keyword>
<protein>
    <recommendedName>
        <fullName evidence="11">Ferredoxin</fullName>
    </recommendedName>
</protein>
<dbReference type="GO" id="GO:0051537">
    <property type="term" value="F:2 iron, 2 sulfur cluster binding"/>
    <property type="evidence" value="ECO:0007669"/>
    <property type="project" value="UniProtKB-KW"/>
</dbReference>
<evidence type="ECO:0000256" key="10">
    <source>
        <dbReference type="ARBA" id="ARBA00023014"/>
    </source>
</evidence>
<evidence type="ECO:0000256" key="1">
    <source>
        <dbReference type="ARBA" id="ARBA00003532"/>
    </source>
</evidence>
<keyword evidence="6 11" id="KW-0001">2Fe-2S</keyword>
<comment type="subcellular location">
    <subcellularLocation>
        <location evidence="2 11">Plastid</location>
        <location evidence="2 11">Chloroplast</location>
    </subcellularLocation>
</comment>
<dbReference type="InterPro" id="IPR012675">
    <property type="entry name" value="Beta-grasp_dom_sf"/>
</dbReference>
<proteinExistence type="inferred from homology"/>
<dbReference type="GO" id="GO:0046872">
    <property type="term" value="F:metal ion binding"/>
    <property type="evidence" value="ECO:0007669"/>
    <property type="project" value="UniProtKB-KW"/>
</dbReference>
<keyword evidence="14" id="KW-1185">Reference proteome</keyword>
<dbReference type="Proteomes" id="UP001054252">
    <property type="component" value="Unassembled WGS sequence"/>
</dbReference>
<evidence type="ECO:0000313" key="14">
    <source>
        <dbReference type="Proteomes" id="UP001054252"/>
    </source>
</evidence>
<dbReference type="CDD" id="cd00207">
    <property type="entry name" value="fer2"/>
    <property type="match status" value="1"/>
</dbReference>
<comment type="caution">
    <text evidence="13">The sequence shown here is derived from an EMBL/GenBank/DDBJ whole genome shotgun (WGS) entry which is preliminary data.</text>
</comment>
<gene>
    <name evidence="13" type="ORF">SLEP1_g32519</name>
</gene>
<evidence type="ECO:0000313" key="13">
    <source>
        <dbReference type="EMBL" id="GKV22670.1"/>
    </source>
</evidence>
<keyword evidence="9 11" id="KW-0408">Iron</keyword>
<dbReference type="Gene3D" id="3.10.20.30">
    <property type="match status" value="1"/>
</dbReference>
<comment type="function">
    <text evidence="1 11">Ferredoxins are iron-sulfur proteins that transfer electrons in a wide variety of metabolic reactions.</text>
</comment>
<dbReference type="GO" id="GO:0009055">
    <property type="term" value="F:electron transfer activity"/>
    <property type="evidence" value="ECO:0007669"/>
    <property type="project" value="InterPro"/>
</dbReference>
<feature type="domain" description="2Fe-2S ferredoxin-type" evidence="12">
    <location>
        <begin position="49"/>
        <end position="139"/>
    </location>
</feature>
<evidence type="ECO:0000256" key="7">
    <source>
        <dbReference type="ARBA" id="ARBA00022723"/>
    </source>
</evidence>
<keyword evidence="7 11" id="KW-0479">Metal-binding</keyword>
<keyword evidence="10 11" id="KW-0411">Iron-sulfur</keyword>
<evidence type="ECO:0000256" key="6">
    <source>
        <dbReference type="ARBA" id="ARBA00022714"/>
    </source>
</evidence>
<name>A0AAV5KDQ7_9ROSI</name>
<keyword evidence="4 11" id="KW-0813">Transport</keyword>
<evidence type="ECO:0000256" key="4">
    <source>
        <dbReference type="ARBA" id="ARBA00022448"/>
    </source>
</evidence>
<keyword evidence="5 11" id="KW-0150">Chloroplast</keyword>
<evidence type="ECO:0000256" key="2">
    <source>
        <dbReference type="ARBA" id="ARBA00004229"/>
    </source>
</evidence>
<dbReference type="PROSITE" id="PS00197">
    <property type="entry name" value="2FE2S_FER_1"/>
    <property type="match status" value="1"/>
</dbReference>
<evidence type="ECO:0000256" key="9">
    <source>
        <dbReference type="ARBA" id="ARBA00023004"/>
    </source>
</evidence>
<evidence type="ECO:0000256" key="8">
    <source>
        <dbReference type="ARBA" id="ARBA00022982"/>
    </source>
</evidence>
<dbReference type="EMBL" id="BPVZ01000061">
    <property type="protein sequence ID" value="GKV22670.1"/>
    <property type="molecule type" value="Genomic_DNA"/>
</dbReference>
<sequence>MASLASLAPVSTAVVFGQQTTGVRSLPNMGQALFGLKPLRGGRLVMSAYKVKLITPDGPQEFECPEDVYILDHAEELGIDLPYSCRAGSCSSCAGKIVEGKVDQSDGSFLEDDQMAEGWVLTCVAYPQSEVVIETHKEEELTA</sequence>
<dbReference type="InterPro" id="IPR036010">
    <property type="entry name" value="2Fe-2S_ferredoxin-like_sf"/>
</dbReference>
<dbReference type="NCBIfam" id="TIGR02008">
    <property type="entry name" value="fdx_plant"/>
    <property type="match status" value="1"/>
</dbReference>
<reference evidence="13 14" key="1">
    <citation type="journal article" date="2021" name="Commun. Biol.">
        <title>The genome of Shorea leprosula (Dipterocarpaceae) highlights the ecological relevance of drought in aseasonal tropical rainforests.</title>
        <authorList>
            <person name="Ng K.K.S."/>
            <person name="Kobayashi M.J."/>
            <person name="Fawcett J.A."/>
            <person name="Hatakeyama M."/>
            <person name="Paape T."/>
            <person name="Ng C.H."/>
            <person name="Ang C.C."/>
            <person name="Tnah L.H."/>
            <person name="Lee C.T."/>
            <person name="Nishiyama T."/>
            <person name="Sese J."/>
            <person name="O'Brien M.J."/>
            <person name="Copetti D."/>
            <person name="Mohd Noor M.I."/>
            <person name="Ong R.C."/>
            <person name="Putra M."/>
            <person name="Sireger I.Z."/>
            <person name="Indrioko S."/>
            <person name="Kosugi Y."/>
            <person name="Izuno A."/>
            <person name="Isagi Y."/>
            <person name="Lee S.L."/>
            <person name="Shimizu K.K."/>
        </authorList>
    </citation>
    <scope>NUCLEOTIDE SEQUENCE [LARGE SCALE GENOMIC DNA]</scope>
    <source>
        <strain evidence="13">214</strain>
    </source>
</reference>
<evidence type="ECO:0000256" key="3">
    <source>
        <dbReference type="ARBA" id="ARBA00007874"/>
    </source>
</evidence>
<dbReference type="PANTHER" id="PTHR43112:SF3">
    <property type="entry name" value="FERREDOXIN-2, CHLOROPLASTIC"/>
    <property type="match status" value="1"/>
</dbReference>
<accession>A0AAV5KDQ7</accession>
<dbReference type="Pfam" id="PF00111">
    <property type="entry name" value="Fer2"/>
    <property type="match status" value="1"/>
</dbReference>
<keyword evidence="11" id="KW-0934">Plastid</keyword>
<evidence type="ECO:0000259" key="12">
    <source>
        <dbReference type="PROSITE" id="PS51085"/>
    </source>
</evidence>
<evidence type="ECO:0000256" key="11">
    <source>
        <dbReference type="RuleBase" id="RU364001"/>
    </source>
</evidence>
<dbReference type="GO" id="GO:0022900">
    <property type="term" value="P:electron transport chain"/>
    <property type="evidence" value="ECO:0007669"/>
    <property type="project" value="InterPro"/>
</dbReference>
<dbReference type="AlphaFoldDB" id="A0AAV5KDQ7"/>
<dbReference type="PROSITE" id="PS51085">
    <property type="entry name" value="2FE2S_FER_2"/>
    <property type="match status" value="1"/>
</dbReference>
<dbReference type="InterPro" id="IPR006058">
    <property type="entry name" value="2Fe2S_fd_BS"/>
</dbReference>
<dbReference type="GO" id="GO:0009570">
    <property type="term" value="C:chloroplast stroma"/>
    <property type="evidence" value="ECO:0007669"/>
    <property type="project" value="TreeGrafter"/>
</dbReference>
<dbReference type="InterPro" id="IPR010241">
    <property type="entry name" value="Fd_pln"/>
</dbReference>
<comment type="similarity">
    <text evidence="3 11">Belongs to the 2Fe2S plant-type ferredoxin family.</text>
</comment>